<evidence type="ECO:0000256" key="2">
    <source>
        <dbReference type="SAM" id="Phobius"/>
    </source>
</evidence>
<keyword evidence="4" id="KW-1185">Reference proteome</keyword>
<evidence type="ECO:0000256" key="1">
    <source>
        <dbReference type="SAM" id="MobiDB-lite"/>
    </source>
</evidence>
<name>W9CVL3_SCLBF</name>
<reference evidence="3 4" key="1">
    <citation type="journal article" date="2014" name="Genome Announc.">
        <title>Draft genome sequence of Sclerotinia borealis, a psychrophilic plant pathogenic fungus.</title>
        <authorList>
            <person name="Mardanov A.V."/>
            <person name="Beletsky A.V."/>
            <person name="Kadnikov V.V."/>
            <person name="Ignatov A.N."/>
            <person name="Ravin N.V."/>
        </authorList>
    </citation>
    <scope>NUCLEOTIDE SEQUENCE [LARGE SCALE GENOMIC DNA]</scope>
    <source>
        <strain evidence="4">F-4157</strain>
    </source>
</reference>
<feature type="transmembrane region" description="Helical" evidence="2">
    <location>
        <begin position="158"/>
        <end position="178"/>
    </location>
</feature>
<dbReference type="HOGENOM" id="CLU_1504298_0_0_1"/>
<evidence type="ECO:0000313" key="3">
    <source>
        <dbReference type="EMBL" id="ESZ98649.1"/>
    </source>
</evidence>
<accession>W9CVL3</accession>
<proteinExistence type="predicted"/>
<feature type="compositionally biased region" description="Basic and acidic residues" evidence="1">
    <location>
        <begin position="65"/>
        <end position="85"/>
    </location>
</feature>
<comment type="caution">
    <text evidence="3">The sequence shown here is derived from an EMBL/GenBank/DDBJ whole genome shotgun (WGS) entry which is preliminary data.</text>
</comment>
<organism evidence="3 4">
    <name type="scientific">Sclerotinia borealis (strain F-4128)</name>
    <dbReference type="NCBI Taxonomy" id="1432307"/>
    <lineage>
        <taxon>Eukaryota</taxon>
        <taxon>Fungi</taxon>
        <taxon>Dikarya</taxon>
        <taxon>Ascomycota</taxon>
        <taxon>Pezizomycotina</taxon>
        <taxon>Leotiomycetes</taxon>
        <taxon>Helotiales</taxon>
        <taxon>Sclerotiniaceae</taxon>
        <taxon>Sclerotinia</taxon>
    </lineage>
</organism>
<keyword evidence="2" id="KW-0472">Membrane</keyword>
<gene>
    <name evidence="3" type="ORF">SBOR_0887</name>
</gene>
<dbReference type="Proteomes" id="UP000019487">
    <property type="component" value="Unassembled WGS sequence"/>
</dbReference>
<keyword evidence="2" id="KW-1133">Transmembrane helix</keyword>
<protein>
    <submittedName>
        <fullName evidence="3">Uncharacterized protein</fullName>
    </submittedName>
</protein>
<feature type="compositionally biased region" description="Low complexity" evidence="1">
    <location>
        <begin position="42"/>
        <end position="51"/>
    </location>
</feature>
<dbReference type="AlphaFoldDB" id="W9CVL3"/>
<dbReference type="EMBL" id="AYSA01000036">
    <property type="protein sequence ID" value="ESZ98649.1"/>
    <property type="molecule type" value="Genomic_DNA"/>
</dbReference>
<evidence type="ECO:0000313" key="4">
    <source>
        <dbReference type="Proteomes" id="UP000019487"/>
    </source>
</evidence>
<sequence length="179" mass="20751">MDADTKYFQTLALFARTNNHARRLPAEPAFIDNENYLQIPLPSSSPTSSENSSEDGHSDNNTVSEWHKMRDTESESEMEPQRSEQEETDDWDLVSEWSRLAQAQVSFQDPRQERVRKPDSDVHKPALAQQKLQLAEEAFQRQTQESKTLRRLRRENEMLRKALVITCGIICLGVLLFLF</sequence>
<keyword evidence="2" id="KW-0812">Transmembrane</keyword>
<feature type="region of interest" description="Disordered" evidence="1">
    <location>
        <begin position="37"/>
        <end position="90"/>
    </location>
</feature>